<dbReference type="AlphaFoldDB" id="A0A452U0B5"/>
<organism evidence="3">
    <name type="scientific">Ursus maritimus</name>
    <name type="common">Polar bear</name>
    <name type="synonym">Thalarctos maritimus</name>
    <dbReference type="NCBI Taxonomy" id="29073"/>
    <lineage>
        <taxon>Eukaryota</taxon>
        <taxon>Metazoa</taxon>
        <taxon>Chordata</taxon>
        <taxon>Craniata</taxon>
        <taxon>Vertebrata</taxon>
        <taxon>Euteleostomi</taxon>
        <taxon>Mammalia</taxon>
        <taxon>Eutheria</taxon>
        <taxon>Laurasiatheria</taxon>
        <taxon>Carnivora</taxon>
        <taxon>Caniformia</taxon>
        <taxon>Ursidae</taxon>
        <taxon>Ursus</taxon>
    </lineage>
</organism>
<dbReference type="GeneTree" id="ENSGT00390000010265"/>
<dbReference type="Pfam" id="PF03690">
    <property type="entry name" value="MYG1_exonuc"/>
    <property type="match status" value="1"/>
</dbReference>
<evidence type="ECO:0000256" key="2">
    <source>
        <dbReference type="SAM" id="MobiDB-lite"/>
    </source>
</evidence>
<dbReference type="PANTHER" id="PTHR11215">
    <property type="entry name" value="METAL DEPENDENT HYDROLASE - RELATED"/>
    <property type="match status" value="1"/>
</dbReference>
<dbReference type="Ensembl" id="ENSUMAT00000016691.1">
    <property type="protein sequence ID" value="ENSUMAP00000014068.1"/>
    <property type="gene ID" value="ENSUMAG00000010360.1"/>
</dbReference>
<comment type="similarity">
    <text evidence="1">Belongs to the MYG1 family.</text>
</comment>
<dbReference type="PANTHER" id="PTHR11215:SF1">
    <property type="entry name" value="MYG1 EXONUCLEASE"/>
    <property type="match status" value="1"/>
</dbReference>
<sequence>MRWEGRGGDAVPLPRACSVGVMQAPPWALGGAREKSGGAALSAGRLPWERPPGGSGAVRALPLPGRRPTSPAGGCMGHCFLRGVLRVLLRPSPPARARPRVLGLESVPLAKRPRGSLMAPPRIGTHSGTFHCDEALACALLRLLPEYRDAEIVRTRDPEKLASCDIVVDVGGEYDPQRHRYDHHQRSFTETMSSLSPGKPWRTKLSSAGLIYLHFGHKLLAQFLGTSEEDSVVGTIYDKLSPRGALCCTPDVLML</sequence>
<protein>
    <submittedName>
        <fullName evidence="3">Uncharacterized protein</fullName>
    </submittedName>
</protein>
<evidence type="ECO:0000256" key="1">
    <source>
        <dbReference type="ARBA" id="ARBA00010105"/>
    </source>
</evidence>
<dbReference type="GO" id="GO:0005737">
    <property type="term" value="C:cytoplasm"/>
    <property type="evidence" value="ECO:0007669"/>
    <property type="project" value="TreeGrafter"/>
</dbReference>
<feature type="region of interest" description="Disordered" evidence="2">
    <location>
        <begin position="44"/>
        <end position="64"/>
    </location>
</feature>
<proteinExistence type="inferred from homology"/>
<dbReference type="InterPro" id="IPR003226">
    <property type="entry name" value="MYG1_exonuclease"/>
</dbReference>
<dbReference type="GO" id="GO:0005634">
    <property type="term" value="C:nucleus"/>
    <property type="evidence" value="ECO:0007669"/>
    <property type="project" value="TreeGrafter"/>
</dbReference>
<evidence type="ECO:0000313" key="3">
    <source>
        <dbReference type="Ensembl" id="ENSUMAP00000014068"/>
    </source>
</evidence>
<name>A0A452U0B5_URSMA</name>
<reference evidence="3" key="1">
    <citation type="submission" date="2019-03" db="UniProtKB">
        <authorList>
            <consortium name="Ensembl"/>
        </authorList>
    </citation>
    <scope>IDENTIFICATION</scope>
</reference>
<gene>
    <name evidence="3" type="primary">MYG1</name>
</gene>
<accession>A0A452U0B5</accession>